<sequence>MIHVVEQVDVAAAAAVTWAAVTDWASQGEWMLGTSVRVTGGDGQAVGSTLAAFTGVGPLGFTDHMQITAWEPPHRCVVRHTGRVVRGTGVFEVVDRGAAASTFVWRETLRPPLGRLGDLGWLVLGPAFRLGLRESLRRLAARAEALA</sequence>
<dbReference type="InterPro" id="IPR019587">
    <property type="entry name" value="Polyketide_cyclase/dehydratase"/>
</dbReference>
<dbReference type="InterPro" id="IPR023393">
    <property type="entry name" value="START-like_dom_sf"/>
</dbReference>
<keyword evidence="2" id="KW-1185">Reference proteome</keyword>
<name>A0A2S6GY45_9PSEU</name>
<dbReference type="SUPFAM" id="SSF55961">
    <property type="entry name" value="Bet v1-like"/>
    <property type="match status" value="1"/>
</dbReference>
<dbReference type="Proteomes" id="UP000239203">
    <property type="component" value="Unassembled WGS sequence"/>
</dbReference>
<proteinExistence type="predicted"/>
<dbReference type="Gene3D" id="3.30.530.20">
    <property type="match status" value="1"/>
</dbReference>
<gene>
    <name evidence="1" type="ORF">CLV40_10259</name>
</gene>
<evidence type="ECO:0000313" key="1">
    <source>
        <dbReference type="EMBL" id="PPK70149.1"/>
    </source>
</evidence>
<accession>A0A2S6GY45</accession>
<reference evidence="1 2" key="1">
    <citation type="submission" date="2018-02" db="EMBL/GenBank/DDBJ databases">
        <title>Genomic Encyclopedia of Archaeal and Bacterial Type Strains, Phase II (KMG-II): from individual species to whole genera.</title>
        <authorList>
            <person name="Goeker M."/>
        </authorList>
    </citation>
    <scope>NUCLEOTIDE SEQUENCE [LARGE SCALE GENOMIC DNA]</scope>
    <source>
        <strain evidence="1 2">YU 961-1</strain>
    </source>
</reference>
<protein>
    <submittedName>
        <fullName evidence="1">Polyketide cyclase/dehydrase/lipid transport protein</fullName>
    </submittedName>
</protein>
<organism evidence="1 2">
    <name type="scientific">Actinokineospora auranticolor</name>
    <dbReference type="NCBI Taxonomy" id="155976"/>
    <lineage>
        <taxon>Bacteria</taxon>
        <taxon>Bacillati</taxon>
        <taxon>Actinomycetota</taxon>
        <taxon>Actinomycetes</taxon>
        <taxon>Pseudonocardiales</taxon>
        <taxon>Pseudonocardiaceae</taxon>
        <taxon>Actinokineospora</taxon>
    </lineage>
</organism>
<dbReference type="RefSeq" id="WP_104476921.1">
    <property type="nucleotide sequence ID" value="NZ_CP154825.1"/>
</dbReference>
<dbReference type="EMBL" id="PTIX01000002">
    <property type="protein sequence ID" value="PPK70149.1"/>
    <property type="molecule type" value="Genomic_DNA"/>
</dbReference>
<dbReference type="AlphaFoldDB" id="A0A2S6GY45"/>
<comment type="caution">
    <text evidence="1">The sequence shown here is derived from an EMBL/GenBank/DDBJ whole genome shotgun (WGS) entry which is preliminary data.</text>
</comment>
<dbReference type="CDD" id="cd07812">
    <property type="entry name" value="SRPBCC"/>
    <property type="match status" value="1"/>
</dbReference>
<evidence type="ECO:0000313" key="2">
    <source>
        <dbReference type="Proteomes" id="UP000239203"/>
    </source>
</evidence>
<dbReference type="OrthoDB" id="4823586at2"/>
<dbReference type="Pfam" id="PF10604">
    <property type="entry name" value="Polyketide_cyc2"/>
    <property type="match status" value="1"/>
</dbReference>